<proteinExistence type="predicted"/>
<evidence type="ECO:0000313" key="1">
    <source>
        <dbReference type="EMBL" id="KAK7478192.1"/>
    </source>
</evidence>
<dbReference type="AlphaFoldDB" id="A0ABD0JT43"/>
<dbReference type="EMBL" id="JACVVK020000331">
    <property type="protein sequence ID" value="KAK7478192.1"/>
    <property type="molecule type" value="Genomic_DNA"/>
</dbReference>
<gene>
    <name evidence="1" type="ORF">BaRGS_00030553</name>
</gene>
<sequence>YPLPRTSLCHKRNSSYTPFNASINKHPDPLRLAQSFMTLVLIAANRTANSHPPFCTC</sequence>
<evidence type="ECO:0000313" key="2">
    <source>
        <dbReference type="Proteomes" id="UP001519460"/>
    </source>
</evidence>
<reference evidence="1 2" key="1">
    <citation type="journal article" date="2023" name="Sci. Data">
        <title>Genome assembly of the Korean intertidal mud-creeper Batillaria attramentaria.</title>
        <authorList>
            <person name="Patra A.K."/>
            <person name="Ho P.T."/>
            <person name="Jun S."/>
            <person name="Lee S.J."/>
            <person name="Kim Y."/>
            <person name="Won Y.J."/>
        </authorList>
    </citation>
    <scope>NUCLEOTIDE SEQUENCE [LARGE SCALE GENOMIC DNA]</scope>
    <source>
        <strain evidence="1">Wonlab-2016</strain>
    </source>
</reference>
<protein>
    <submittedName>
        <fullName evidence="1">Uncharacterized protein</fullName>
    </submittedName>
</protein>
<keyword evidence="2" id="KW-1185">Reference proteome</keyword>
<comment type="caution">
    <text evidence="1">The sequence shown here is derived from an EMBL/GenBank/DDBJ whole genome shotgun (WGS) entry which is preliminary data.</text>
</comment>
<dbReference type="Proteomes" id="UP001519460">
    <property type="component" value="Unassembled WGS sequence"/>
</dbReference>
<name>A0ABD0JT43_9CAEN</name>
<feature type="non-terminal residue" evidence="1">
    <location>
        <position position="1"/>
    </location>
</feature>
<organism evidence="1 2">
    <name type="scientific">Batillaria attramentaria</name>
    <dbReference type="NCBI Taxonomy" id="370345"/>
    <lineage>
        <taxon>Eukaryota</taxon>
        <taxon>Metazoa</taxon>
        <taxon>Spiralia</taxon>
        <taxon>Lophotrochozoa</taxon>
        <taxon>Mollusca</taxon>
        <taxon>Gastropoda</taxon>
        <taxon>Caenogastropoda</taxon>
        <taxon>Sorbeoconcha</taxon>
        <taxon>Cerithioidea</taxon>
        <taxon>Batillariidae</taxon>
        <taxon>Batillaria</taxon>
    </lineage>
</organism>
<accession>A0ABD0JT43</accession>
<feature type="non-terminal residue" evidence="1">
    <location>
        <position position="57"/>
    </location>
</feature>